<dbReference type="EMBL" id="QXGB01002574">
    <property type="protein sequence ID" value="KAE9176720.1"/>
    <property type="molecule type" value="Genomic_DNA"/>
</dbReference>
<accession>A0A6A3H6Y7</accession>
<evidence type="ECO:0000313" key="10">
    <source>
        <dbReference type="Proteomes" id="UP000460718"/>
    </source>
</evidence>
<comment type="caution">
    <text evidence="3">The sequence shown here is derived from an EMBL/GenBank/DDBJ whole genome shotgun (WGS) entry which is preliminary data.</text>
</comment>
<evidence type="ECO:0000313" key="8">
    <source>
        <dbReference type="Proteomes" id="UP000433483"/>
    </source>
</evidence>
<evidence type="ECO:0000313" key="4">
    <source>
        <dbReference type="EMBL" id="KAE9071808.1"/>
    </source>
</evidence>
<dbReference type="OrthoDB" id="10522861at2759"/>
<evidence type="ECO:0000313" key="9">
    <source>
        <dbReference type="Proteomes" id="UP000440732"/>
    </source>
</evidence>
<dbReference type="EMBL" id="QXFX01003017">
    <property type="protein sequence ID" value="KAE9071808.1"/>
    <property type="molecule type" value="Genomic_DNA"/>
</dbReference>
<dbReference type="EMBL" id="QXFW01004513">
    <property type="protein sequence ID" value="KAE8965399.1"/>
    <property type="molecule type" value="Genomic_DNA"/>
</dbReference>
<dbReference type="Proteomes" id="UP000488956">
    <property type="component" value="Unassembled WGS sequence"/>
</dbReference>
<evidence type="ECO:0008006" key="12">
    <source>
        <dbReference type="Google" id="ProtNLM"/>
    </source>
</evidence>
<evidence type="ECO:0000313" key="6">
    <source>
        <dbReference type="EMBL" id="KAE9176720.1"/>
    </source>
</evidence>
<dbReference type="Proteomes" id="UP000460718">
    <property type="component" value="Unassembled WGS sequence"/>
</dbReference>
<dbReference type="AlphaFoldDB" id="A0A6A3H6Y7"/>
<protein>
    <recommendedName>
        <fullName evidence="12">RxLR effector protein</fullName>
    </recommendedName>
</protein>
<dbReference type="Proteomes" id="UP000429523">
    <property type="component" value="Unassembled WGS sequence"/>
</dbReference>
<evidence type="ECO:0000313" key="2">
    <source>
        <dbReference type="EMBL" id="KAE8925840.1"/>
    </source>
</evidence>
<proteinExistence type="predicted"/>
<dbReference type="Proteomes" id="UP000440732">
    <property type="component" value="Unassembled WGS sequence"/>
</dbReference>
<keyword evidence="1" id="KW-0732">Signal</keyword>
<keyword evidence="8" id="KW-1185">Reference proteome</keyword>
<sequence>MKLAMSGALWLGTAATTYRLPLSVTGSGPATSSAQRSPASPTPWLRSGGITSFALAFLVPQSRHDCTQRLTHARMSGHQ</sequence>
<evidence type="ECO:0000313" key="3">
    <source>
        <dbReference type="EMBL" id="KAE8965399.1"/>
    </source>
</evidence>
<evidence type="ECO:0000313" key="11">
    <source>
        <dbReference type="Proteomes" id="UP000488956"/>
    </source>
</evidence>
<dbReference type="Proteomes" id="UP000433483">
    <property type="component" value="Unassembled WGS sequence"/>
</dbReference>
<evidence type="ECO:0000313" key="7">
    <source>
        <dbReference type="Proteomes" id="UP000429523"/>
    </source>
</evidence>
<dbReference type="EMBL" id="QXGF01002172">
    <property type="protein sequence ID" value="KAE8925840.1"/>
    <property type="molecule type" value="Genomic_DNA"/>
</dbReference>
<gene>
    <name evidence="6" type="ORF">PF005_g24798</name>
    <name evidence="5" type="ORF">PF006_g24058</name>
    <name evidence="2" type="ORF">PF009_g23959</name>
    <name evidence="4" type="ORF">PF010_g25725</name>
    <name evidence="3" type="ORF">PF011_g28304</name>
</gene>
<name>A0A6A3H6Y7_9STRA</name>
<reference evidence="10 11" key="1">
    <citation type="submission" date="2018-09" db="EMBL/GenBank/DDBJ databases">
        <title>Genomic investigation of the strawberry pathogen Phytophthora fragariae indicates pathogenicity is determined by transcriptional variation in three key races.</title>
        <authorList>
            <person name="Adams T.M."/>
            <person name="Armitage A.D."/>
            <person name="Sobczyk M.K."/>
            <person name="Bates H.J."/>
            <person name="Dunwell J.M."/>
            <person name="Nellist C.F."/>
            <person name="Harrison R.J."/>
        </authorList>
    </citation>
    <scope>NUCLEOTIDE SEQUENCE [LARGE SCALE GENOMIC DNA]</scope>
    <source>
        <strain evidence="6 8">NOV-27</strain>
        <strain evidence="5 9">NOV-5</strain>
        <strain evidence="2 7">NOV-9</strain>
        <strain evidence="4 11">ONT-3</strain>
        <strain evidence="3 10">SCRP245</strain>
    </source>
</reference>
<evidence type="ECO:0000313" key="5">
    <source>
        <dbReference type="EMBL" id="KAE9095268.1"/>
    </source>
</evidence>
<feature type="chain" id="PRO_5036164087" description="RxLR effector protein" evidence="1">
    <location>
        <begin position="16"/>
        <end position="79"/>
    </location>
</feature>
<evidence type="ECO:0000256" key="1">
    <source>
        <dbReference type="SAM" id="SignalP"/>
    </source>
</evidence>
<feature type="signal peptide" evidence="1">
    <location>
        <begin position="1"/>
        <end position="15"/>
    </location>
</feature>
<dbReference type="EMBL" id="QXGA01002580">
    <property type="protein sequence ID" value="KAE9095268.1"/>
    <property type="molecule type" value="Genomic_DNA"/>
</dbReference>
<organism evidence="3 10">
    <name type="scientific">Phytophthora fragariae</name>
    <dbReference type="NCBI Taxonomy" id="53985"/>
    <lineage>
        <taxon>Eukaryota</taxon>
        <taxon>Sar</taxon>
        <taxon>Stramenopiles</taxon>
        <taxon>Oomycota</taxon>
        <taxon>Peronosporomycetes</taxon>
        <taxon>Peronosporales</taxon>
        <taxon>Peronosporaceae</taxon>
        <taxon>Phytophthora</taxon>
    </lineage>
</organism>